<gene>
    <name evidence="1" type="ORF">TCMB3V08_LOCUS10074</name>
</gene>
<organism evidence="1">
    <name type="scientific">Timema californicum</name>
    <name type="common">California timema</name>
    <name type="synonym">Walking stick</name>
    <dbReference type="NCBI Taxonomy" id="61474"/>
    <lineage>
        <taxon>Eukaryota</taxon>
        <taxon>Metazoa</taxon>
        <taxon>Ecdysozoa</taxon>
        <taxon>Arthropoda</taxon>
        <taxon>Hexapoda</taxon>
        <taxon>Insecta</taxon>
        <taxon>Pterygota</taxon>
        <taxon>Neoptera</taxon>
        <taxon>Polyneoptera</taxon>
        <taxon>Phasmatodea</taxon>
        <taxon>Timematodea</taxon>
        <taxon>Timematoidea</taxon>
        <taxon>Timematidae</taxon>
        <taxon>Timema</taxon>
    </lineage>
</organism>
<protein>
    <submittedName>
        <fullName evidence="1">(California timema) hypothetical protein</fullName>
    </submittedName>
</protein>
<evidence type="ECO:0000313" key="1">
    <source>
        <dbReference type="EMBL" id="CAD7577524.1"/>
    </source>
</evidence>
<reference evidence="1" key="1">
    <citation type="submission" date="2020-11" db="EMBL/GenBank/DDBJ databases">
        <authorList>
            <person name="Tran Van P."/>
        </authorList>
    </citation>
    <scope>NUCLEOTIDE SEQUENCE</scope>
</reference>
<dbReference type="EMBL" id="OE185726">
    <property type="protein sequence ID" value="CAD7577524.1"/>
    <property type="molecule type" value="Genomic_DNA"/>
</dbReference>
<proteinExistence type="predicted"/>
<accession>A0A7R9JE53</accession>
<sequence>MKCEVAKAVERVIGAVGASVEKRCKGRTVTHNNMIRQPTFNSEQWRTLYVCLRTCTLENTAERHLRKKETFVAQEDTYWARQHHPFGLDAYTEKLLFLLITAVELKNDTSTRGCNTFLSSHPQGLGCEITTGSLVTAPLTSHSQPPPDRRKELLLIATGPRINYTLEQVRSKLVPRLSVTGSARTGPKSGVNLFLVSLSQAALEQVQSSLAHRICHIQRWNRSGAALLLYASEIFWSSRTVERKWMLFHSVGRSSIVIRGNTEHEALLTAA</sequence>
<name>A0A7R9JE53_TIMCA</name>
<dbReference type="AlphaFoldDB" id="A0A7R9JE53"/>